<dbReference type="SUPFAM" id="SSF56219">
    <property type="entry name" value="DNase I-like"/>
    <property type="match status" value="1"/>
</dbReference>
<protein>
    <submittedName>
        <fullName evidence="2">Endonuclease/exonuclease/phosphatase family protein</fullName>
    </submittedName>
</protein>
<feature type="domain" description="Endonuclease/exonuclease/phosphatase" evidence="1">
    <location>
        <begin position="31"/>
        <end position="335"/>
    </location>
</feature>
<evidence type="ECO:0000259" key="1">
    <source>
        <dbReference type="Pfam" id="PF03372"/>
    </source>
</evidence>
<dbReference type="PROSITE" id="PS51257">
    <property type="entry name" value="PROKAR_LIPOPROTEIN"/>
    <property type="match status" value="1"/>
</dbReference>
<dbReference type="Proteomes" id="UP000823865">
    <property type="component" value="Unassembled WGS sequence"/>
</dbReference>
<keyword evidence="2" id="KW-0255">Endonuclease</keyword>
<dbReference type="AlphaFoldDB" id="A0A9E2L7X7"/>
<dbReference type="InterPro" id="IPR036691">
    <property type="entry name" value="Endo/exonu/phosph_ase_sf"/>
</dbReference>
<name>A0A9E2L7X7_9BACT</name>
<dbReference type="PANTHER" id="PTHR41349">
    <property type="match status" value="1"/>
</dbReference>
<keyword evidence="2" id="KW-0378">Hydrolase</keyword>
<accession>A0A9E2L7X7</accession>
<reference evidence="2" key="1">
    <citation type="journal article" date="2021" name="PeerJ">
        <title>Extensive microbial diversity within the chicken gut microbiome revealed by metagenomics and culture.</title>
        <authorList>
            <person name="Gilroy R."/>
            <person name="Ravi A."/>
            <person name="Getino M."/>
            <person name="Pursley I."/>
            <person name="Horton D.L."/>
            <person name="Alikhan N.F."/>
            <person name="Baker D."/>
            <person name="Gharbi K."/>
            <person name="Hall N."/>
            <person name="Watson M."/>
            <person name="Adriaenssens E.M."/>
            <person name="Foster-Nyarko E."/>
            <person name="Jarju S."/>
            <person name="Secka A."/>
            <person name="Antonio M."/>
            <person name="Oren A."/>
            <person name="Chaudhuri R.R."/>
            <person name="La Ragione R."/>
            <person name="Hildebrand F."/>
            <person name="Pallen M.J."/>
        </authorList>
    </citation>
    <scope>NUCLEOTIDE SEQUENCE</scope>
    <source>
        <strain evidence="2">G3-2149</strain>
    </source>
</reference>
<sequence>MKKNAFTLFRSLSLGLLLSGCSVSKDISMLQFNIWQEGTMVPQGYEAIVQEIARLQPDFVMLSEVRNYHDTRFCDRIVQSLQEKGLAYNSFYSYDSGLLSRYPITDSTTIFPIKNDHGTIYKLRTTLYGHSCAVYTAHLDYQNDTYYEVRGYDGNTWQKMAAPLTDTTEILKRNALSLRDEAIHNFMADAQKEIAGGSLVFLGGDFNEPSHLDWTEATKDSADHHGVVISWPATSTLQQHGFRDAYRTLYPNPVTHPGYTYPSDNPALAPEKITWTPDADERERIDFIFYYPHKNLKLKEAAVVGPNGCIRKGKRAPELSQDSFILPLDTWPSDHKGVWAKFRLKEKKSK</sequence>
<dbReference type="Gene3D" id="3.60.10.10">
    <property type="entry name" value="Endonuclease/exonuclease/phosphatase"/>
    <property type="match status" value="1"/>
</dbReference>
<organism evidence="2 3">
    <name type="scientific">Candidatus Paraprevotella stercoravium</name>
    <dbReference type="NCBI Taxonomy" id="2838725"/>
    <lineage>
        <taxon>Bacteria</taxon>
        <taxon>Pseudomonadati</taxon>
        <taxon>Bacteroidota</taxon>
        <taxon>Bacteroidia</taxon>
        <taxon>Bacteroidales</taxon>
        <taxon>Prevotellaceae</taxon>
        <taxon>Paraprevotella</taxon>
    </lineage>
</organism>
<proteinExistence type="predicted"/>
<comment type="caution">
    <text evidence="2">The sequence shown here is derived from an EMBL/GenBank/DDBJ whole genome shotgun (WGS) entry which is preliminary data.</text>
</comment>
<dbReference type="EMBL" id="JAHLFU010000270">
    <property type="protein sequence ID" value="MBU3854711.1"/>
    <property type="molecule type" value="Genomic_DNA"/>
</dbReference>
<evidence type="ECO:0000313" key="2">
    <source>
        <dbReference type="EMBL" id="MBU3854711.1"/>
    </source>
</evidence>
<dbReference type="GO" id="GO:0004519">
    <property type="term" value="F:endonuclease activity"/>
    <property type="evidence" value="ECO:0007669"/>
    <property type="project" value="UniProtKB-KW"/>
</dbReference>
<reference evidence="2" key="2">
    <citation type="submission" date="2021-04" db="EMBL/GenBank/DDBJ databases">
        <authorList>
            <person name="Gilroy R."/>
        </authorList>
    </citation>
    <scope>NUCLEOTIDE SEQUENCE</scope>
    <source>
        <strain evidence="2">G3-2149</strain>
    </source>
</reference>
<gene>
    <name evidence="2" type="ORF">H9789_13030</name>
</gene>
<dbReference type="PANTHER" id="PTHR41349:SF1">
    <property type="entry name" value="PROTEIN CBG08683"/>
    <property type="match status" value="1"/>
</dbReference>
<evidence type="ECO:0000313" key="3">
    <source>
        <dbReference type="Proteomes" id="UP000823865"/>
    </source>
</evidence>
<dbReference type="Pfam" id="PF03372">
    <property type="entry name" value="Exo_endo_phos"/>
    <property type="match status" value="1"/>
</dbReference>
<dbReference type="InterPro" id="IPR005135">
    <property type="entry name" value="Endo/exonuclease/phosphatase"/>
</dbReference>
<keyword evidence="2" id="KW-0540">Nuclease</keyword>